<comment type="caution">
    <text evidence="1">The sequence shown here is derived from an EMBL/GenBank/DDBJ whole genome shotgun (WGS) entry which is preliminary data.</text>
</comment>
<evidence type="ECO:0000313" key="1">
    <source>
        <dbReference type="EMBL" id="CAF4006511.1"/>
    </source>
</evidence>
<reference evidence="1" key="1">
    <citation type="submission" date="2021-02" db="EMBL/GenBank/DDBJ databases">
        <authorList>
            <person name="Nowell W R."/>
        </authorList>
    </citation>
    <scope>NUCLEOTIDE SEQUENCE</scope>
</reference>
<dbReference type="AlphaFoldDB" id="A0A819NWX5"/>
<evidence type="ECO:0000313" key="2">
    <source>
        <dbReference type="Proteomes" id="UP000663836"/>
    </source>
</evidence>
<dbReference type="InterPro" id="IPR029062">
    <property type="entry name" value="Class_I_gatase-like"/>
</dbReference>
<name>A0A819NWX5_9BILA</name>
<proteinExistence type="predicted"/>
<organism evidence="1 2">
    <name type="scientific">Rotaria sordida</name>
    <dbReference type="NCBI Taxonomy" id="392033"/>
    <lineage>
        <taxon>Eukaryota</taxon>
        <taxon>Metazoa</taxon>
        <taxon>Spiralia</taxon>
        <taxon>Gnathifera</taxon>
        <taxon>Rotifera</taxon>
        <taxon>Eurotatoria</taxon>
        <taxon>Bdelloidea</taxon>
        <taxon>Philodinida</taxon>
        <taxon>Philodinidae</taxon>
        <taxon>Rotaria</taxon>
    </lineage>
</organism>
<feature type="non-terminal residue" evidence="1">
    <location>
        <position position="1"/>
    </location>
</feature>
<accession>A0A819NWX5</accession>
<dbReference type="SUPFAM" id="SSF52317">
    <property type="entry name" value="Class I glutamine amidotransferase-like"/>
    <property type="match status" value="1"/>
</dbReference>
<dbReference type="Proteomes" id="UP000663836">
    <property type="component" value="Unassembled WGS sequence"/>
</dbReference>
<gene>
    <name evidence="1" type="ORF">JBS370_LOCUS26585</name>
</gene>
<sequence>MRTSNVALTVMHGGVENYTGFPNAKMFNVVILFPRKWFGVDMPLTGQQAILDAQQAGMGVVLTEWASWRVHQQNQWHVLASLCLTYPNGYAFIPHITFTNLVQNHPLWNALPTTFTSVMSVPTSTNYVHGTDTMLVAKCEICGGAQLGIVVQDQSRQGKGRIVHINYSAHANGSLWDTDQNVTQLMSLFLVFSSYVVVFAEDSIALSY</sequence>
<dbReference type="EMBL" id="CAJOBD010004734">
    <property type="protein sequence ID" value="CAF4006511.1"/>
    <property type="molecule type" value="Genomic_DNA"/>
</dbReference>
<protein>
    <submittedName>
        <fullName evidence="1">Uncharacterized protein</fullName>
    </submittedName>
</protein>